<dbReference type="InterPro" id="IPR021135">
    <property type="entry name" value="PEP_COase"/>
</dbReference>
<gene>
    <name evidence="2" type="primary">ppc_3</name>
    <name evidence="2" type="ORF">NCTC9962_03591</name>
</gene>
<keyword evidence="2" id="KW-0456">Lyase</keyword>
<feature type="compositionally biased region" description="Polar residues" evidence="1">
    <location>
        <begin position="91"/>
        <end position="105"/>
    </location>
</feature>
<proteinExistence type="predicted"/>
<dbReference type="GO" id="GO:0008964">
    <property type="term" value="F:phosphoenolpyruvate carboxylase activity"/>
    <property type="evidence" value="ECO:0007669"/>
    <property type="project" value="UniProtKB-EC"/>
</dbReference>
<evidence type="ECO:0000313" key="3">
    <source>
        <dbReference type="Proteomes" id="UP000254052"/>
    </source>
</evidence>
<organism evidence="2 3">
    <name type="scientific">Escherichia coli</name>
    <dbReference type="NCBI Taxonomy" id="562"/>
    <lineage>
        <taxon>Bacteria</taxon>
        <taxon>Pseudomonadati</taxon>
        <taxon>Pseudomonadota</taxon>
        <taxon>Gammaproteobacteria</taxon>
        <taxon>Enterobacterales</taxon>
        <taxon>Enterobacteriaceae</taxon>
        <taxon>Escherichia</taxon>
    </lineage>
</organism>
<evidence type="ECO:0000313" key="2">
    <source>
        <dbReference type="EMBL" id="STL48731.1"/>
    </source>
</evidence>
<evidence type="ECO:0000256" key="1">
    <source>
        <dbReference type="SAM" id="MobiDB-lite"/>
    </source>
</evidence>
<dbReference type="EC" id="4.1.1.31" evidence="2"/>
<dbReference type="EMBL" id="UGED01000008">
    <property type="protein sequence ID" value="STL48731.1"/>
    <property type="molecule type" value="Genomic_DNA"/>
</dbReference>
<dbReference type="Proteomes" id="UP000254052">
    <property type="component" value="Unassembled WGS sequence"/>
</dbReference>
<keyword evidence="2" id="KW-0670">Pyruvate</keyword>
<dbReference type="GO" id="GO:0015977">
    <property type="term" value="P:carbon fixation"/>
    <property type="evidence" value="ECO:0007669"/>
    <property type="project" value="InterPro"/>
</dbReference>
<protein>
    <submittedName>
        <fullName evidence="2">Phosphoenolpyruvate carboxylase</fullName>
        <ecNumber evidence="2">4.1.1.31</ecNumber>
    </submittedName>
</protein>
<dbReference type="GO" id="GO:0006099">
    <property type="term" value="P:tricarboxylic acid cycle"/>
    <property type="evidence" value="ECO:0007669"/>
    <property type="project" value="InterPro"/>
</dbReference>
<sequence length="114" mass="12477">MMLTARSCSPPYKIWSNDELLPVARAFSQFLNLANTAEQYHSISPKGEAASNPEVIARTLRKLKNQPELSEDTIKKSSGIAVAGTGPHGSPNRNYPSYTDPQNGGSERLFKTAR</sequence>
<accession>A0A377B721</accession>
<dbReference type="AlphaFoldDB" id="A0A377B721"/>
<name>A0A377B721_ECOLX</name>
<reference evidence="2 3" key="1">
    <citation type="submission" date="2018-06" db="EMBL/GenBank/DDBJ databases">
        <authorList>
            <consortium name="Pathogen Informatics"/>
            <person name="Doyle S."/>
        </authorList>
    </citation>
    <scope>NUCLEOTIDE SEQUENCE [LARGE SCALE GENOMIC DNA]</scope>
    <source>
        <strain evidence="2 3">NCTC9962</strain>
    </source>
</reference>
<dbReference type="Pfam" id="PF00311">
    <property type="entry name" value="PEPcase"/>
    <property type="match status" value="1"/>
</dbReference>
<feature type="region of interest" description="Disordered" evidence="1">
    <location>
        <begin position="68"/>
        <end position="114"/>
    </location>
</feature>